<organism evidence="2 3">
    <name type="scientific">Rhodothalassium salexigens DSM 2132</name>
    <dbReference type="NCBI Taxonomy" id="1188247"/>
    <lineage>
        <taxon>Bacteria</taxon>
        <taxon>Pseudomonadati</taxon>
        <taxon>Pseudomonadota</taxon>
        <taxon>Alphaproteobacteria</taxon>
        <taxon>Rhodothalassiales</taxon>
        <taxon>Rhodothalassiaceae</taxon>
        <taxon>Rhodothalassium</taxon>
    </lineage>
</organism>
<evidence type="ECO:0000256" key="1">
    <source>
        <dbReference type="SAM" id="Phobius"/>
    </source>
</evidence>
<dbReference type="InParanoid" id="A0A4R2PBS6"/>
<sequence length="276" mass="29424">MANAKTSTDPDGAPRPVNPLGLSGVPEIRSVTLDAPWTWLAAGWRDLWQHPALSLGYGLGFALISVGLILGLVSLDLASLSLALAAGFMLVGPMLAVGMYELSRRIQSGAPVTLTSILFVRTKSPVQLAFLGVVMMIVLLAWVRLATLIFALVWGTLEFPPLADFVHDLLFTATGLTLLVVGSAVGAVLAFVVFAVSAVSVPMLMERDLDAMTAAFTSMTAVSRNLWPMLLWAWLIALVMALGIATLFVGMILTFPLIGHATWHAYRDLIADQPAA</sequence>
<comment type="caution">
    <text evidence="2">The sequence shown here is derived from an EMBL/GenBank/DDBJ whole genome shotgun (WGS) entry which is preliminary data.</text>
</comment>
<keyword evidence="1" id="KW-1133">Transmembrane helix</keyword>
<dbReference type="RefSeq" id="WP_132709065.1">
    <property type="nucleotide sequence ID" value="NZ_JACIGF010000009.1"/>
</dbReference>
<keyword evidence="1" id="KW-0472">Membrane</keyword>
<evidence type="ECO:0000313" key="3">
    <source>
        <dbReference type="Proteomes" id="UP000295399"/>
    </source>
</evidence>
<feature type="transmembrane region" description="Helical" evidence="1">
    <location>
        <begin position="233"/>
        <end position="258"/>
    </location>
</feature>
<gene>
    <name evidence="2" type="ORF">EV659_10971</name>
</gene>
<feature type="transmembrane region" description="Helical" evidence="1">
    <location>
        <begin position="128"/>
        <end position="157"/>
    </location>
</feature>
<dbReference type="Proteomes" id="UP000295399">
    <property type="component" value="Unassembled WGS sequence"/>
</dbReference>
<keyword evidence="3" id="KW-1185">Reference proteome</keyword>
<accession>A0A4R2PBS6</accession>
<evidence type="ECO:0000313" key="2">
    <source>
        <dbReference type="EMBL" id="TCP32579.1"/>
    </source>
</evidence>
<dbReference type="InterPro" id="IPR018692">
    <property type="entry name" value="DUF2189"/>
</dbReference>
<dbReference type="AlphaFoldDB" id="A0A4R2PBS6"/>
<proteinExistence type="predicted"/>
<feature type="transmembrane region" description="Helical" evidence="1">
    <location>
        <begin position="80"/>
        <end position="100"/>
    </location>
</feature>
<keyword evidence="1" id="KW-0812">Transmembrane</keyword>
<dbReference type="Pfam" id="PF09955">
    <property type="entry name" value="DUF2189"/>
    <property type="match status" value="1"/>
</dbReference>
<dbReference type="EMBL" id="SLXO01000009">
    <property type="protein sequence ID" value="TCP32579.1"/>
    <property type="molecule type" value="Genomic_DNA"/>
</dbReference>
<reference evidence="2 3" key="1">
    <citation type="submission" date="2019-03" db="EMBL/GenBank/DDBJ databases">
        <title>Genomic Encyclopedia of Type Strains, Phase IV (KMG-IV): sequencing the most valuable type-strain genomes for metagenomic binning, comparative biology and taxonomic classification.</title>
        <authorList>
            <person name="Goeker M."/>
        </authorList>
    </citation>
    <scope>NUCLEOTIDE SEQUENCE [LARGE SCALE GENOMIC DNA]</scope>
    <source>
        <strain evidence="2 3">DSM 2132</strain>
    </source>
</reference>
<dbReference type="OrthoDB" id="9809543at2"/>
<feature type="transmembrane region" description="Helical" evidence="1">
    <location>
        <begin position="169"/>
        <end position="197"/>
    </location>
</feature>
<feature type="transmembrane region" description="Helical" evidence="1">
    <location>
        <begin position="55"/>
        <end position="74"/>
    </location>
</feature>
<protein>
    <submittedName>
        <fullName evidence="2">Putative membrane protein</fullName>
    </submittedName>
</protein>
<name>A0A4R2PBS6_RHOSA</name>